<dbReference type="VEuPathDB" id="TriTrypDB:C3747_32g189"/>
<gene>
    <name evidence="1" type="ORF">C3747_32g189</name>
</gene>
<dbReference type="VEuPathDB" id="TriTrypDB:TCDM_13037"/>
<dbReference type="VEuPathDB" id="TriTrypDB:ECC02_008392"/>
<dbReference type="AlphaFoldDB" id="A0A2V2X2D2"/>
<reference evidence="1 2" key="1">
    <citation type="journal article" date="2018" name="Microb. Genom.">
        <title>Expanding an expanded genome: long-read sequencing of Trypanosoma cruzi.</title>
        <authorList>
            <person name="Berna L."/>
            <person name="Rodriguez M."/>
            <person name="Chiribao M.L."/>
            <person name="Parodi-Talice A."/>
            <person name="Pita S."/>
            <person name="Rijo G."/>
            <person name="Alvarez-Valin F."/>
            <person name="Robello C."/>
        </authorList>
    </citation>
    <scope>NUCLEOTIDE SEQUENCE [LARGE SCALE GENOMIC DNA]</scope>
    <source>
        <strain evidence="1 2">TCC</strain>
    </source>
</reference>
<sequence length="350" mass="38829">MYPIRTERSTCHVRGTNRMNKYKYMRSKQRGFGGPTASPFTHTSFPSYFIPLGYLRIRPAAQANNPVRFPLTLPPADGPAVAEEALAQHVMQGFMAMCHAGSSVELLCSVSSARLQQTIAERYPPAYNRLLLERRWRGKWRCFAEEIVGLCCFLDTLRDYAGAKDLEIHVAFSELRCCLQGESHCAVRLTDGSVGAPLREHLLREGVLHRWCDEGVRAARTDGGAGGADRALWRETRLRGTWVHCGSADTSSIAFNRGWRRIVTGDPRGTSSWRLWGEKRGRERGEPRVAEGGGGLLRPHLVVVTSLCCHDSAVIFCFFFTGGLYCAFSLVAGRRGCVRAVHLESLVGGP</sequence>
<comment type="caution">
    <text evidence="1">The sequence shown here is derived from an EMBL/GenBank/DDBJ whole genome shotgun (WGS) entry which is preliminary data.</text>
</comment>
<protein>
    <submittedName>
        <fullName evidence="1">Uncharacterized protein</fullName>
    </submittedName>
</protein>
<dbReference type="VEuPathDB" id="TriTrypDB:TcBrA4_0115050"/>
<dbReference type="VEuPathDB" id="TriTrypDB:TcG_03064"/>
<dbReference type="VEuPathDB" id="TriTrypDB:BCY84_16677"/>
<dbReference type="Proteomes" id="UP000246078">
    <property type="component" value="Unassembled WGS sequence"/>
</dbReference>
<evidence type="ECO:0000313" key="1">
    <source>
        <dbReference type="EMBL" id="PWV15020.1"/>
    </source>
</evidence>
<proteinExistence type="predicted"/>
<dbReference type="EMBL" id="PRFC01000032">
    <property type="protein sequence ID" value="PWV15020.1"/>
    <property type="molecule type" value="Genomic_DNA"/>
</dbReference>
<accession>A0A2V2X2D2</accession>
<dbReference type="VEuPathDB" id="TriTrypDB:Tc_MARK_9996"/>
<dbReference type="VEuPathDB" id="TriTrypDB:TcCLB.508163.390"/>
<dbReference type="VEuPathDB" id="TriTrypDB:TcCLB.508737.20"/>
<name>A0A2V2X2D2_TRYCR</name>
<dbReference type="VEuPathDB" id="TriTrypDB:TCSYLVIO_000833"/>
<organism evidence="1 2">
    <name type="scientific">Trypanosoma cruzi</name>
    <dbReference type="NCBI Taxonomy" id="5693"/>
    <lineage>
        <taxon>Eukaryota</taxon>
        <taxon>Discoba</taxon>
        <taxon>Euglenozoa</taxon>
        <taxon>Kinetoplastea</taxon>
        <taxon>Metakinetoplastina</taxon>
        <taxon>Trypanosomatida</taxon>
        <taxon>Trypanosomatidae</taxon>
        <taxon>Trypanosoma</taxon>
        <taxon>Schizotrypanum</taxon>
    </lineage>
</organism>
<dbReference type="VEuPathDB" id="TriTrypDB:TcCL_Unassigned02654"/>
<dbReference type="VEuPathDB" id="TriTrypDB:C4B63_300g21"/>
<evidence type="ECO:0000313" key="2">
    <source>
        <dbReference type="Proteomes" id="UP000246078"/>
    </source>
</evidence>